<gene>
    <name evidence="1" type="ORF">OCBIM_22005022mg</name>
</gene>
<accession>A0A0L8HVB9</accession>
<proteinExistence type="predicted"/>
<protein>
    <submittedName>
        <fullName evidence="1">Uncharacterized protein</fullName>
    </submittedName>
</protein>
<organism evidence="1">
    <name type="scientific">Octopus bimaculoides</name>
    <name type="common">California two-spotted octopus</name>
    <dbReference type="NCBI Taxonomy" id="37653"/>
    <lineage>
        <taxon>Eukaryota</taxon>
        <taxon>Metazoa</taxon>
        <taxon>Spiralia</taxon>
        <taxon>Lophotrochozoa</taxon>
        <taxon>Mollusca</taxon>
        <taxon>Cephalopoda</taxon>
        <taxon>Coleoidea</taxon>
        <taxon>Octopodiformes</taxon>
        <taxon>Octopoda</taxon>
        <taxon>Incirrata</taxon>
        <taxon>Octopodidae</taxon>
        <taxon>Octopus</taxon>
    </lineage>
</organism>
<dbReference type="AlphaFoldDB" id="A0A0L8HVB9"/>
<name>A0A0L8HVB9_OCTBM</name>
<reference evidence="1" key="1">
    <citation type="submission" date="2015-07" db="EMBL/GenBank/DDBJ databases">
        <title>MeaNS - Measles Nucleotide Surveillance Program.</title>
        <authorList>
            <person name="Tran T."/>
            <person name="Druce J."/>
        </authorList>
    </citation>
    <scope>NUCLEOTIDE SEQUENCE</scope>
    <source>
        <strain evidence="1">UCB-OBI-ISO-001</strain>
        <tissue evidence="1">Gonad</tissue>
    </source>
</reference>
<dbReference type="EMBL" id="KQ417224">
    <property type="protein sequence ID" value="KOF93141.1"/>
    <property type="molecule type" value="Genomic_DNA"/>
</dbReference>
<sequence length="100" mass="11308">MCIYINTHTPLTFQQLMVGLEHSVTHINYKGELVNLHALFTLQLLAVIPKTSQFLCLFSLNLFLALATSSTRTKITSGSVKYNTNLYLSSIKIGCWYFSM</sequence>
<evidence type="ECO:0000313" key="1">
    <source>
        <dbReference type="EMBL" id="KOF93141.1"/>
    </source>
</evidence>